<organism evidence="1">
    <name type="scientific">candidate division WOR-3 bacterium</name>
    <dbReference type="NCBI Taxonomy" id="2052148"/>
    <lineage>
        <taxon>Bacteria</taxon>
        <taxon>Bacteria division WOR-3</taxon>
    </lineage>
</organism>
<evidence type="ECO:0000313" key="1">
    <source>
        <dbReference type="EMBL" id="HEA86940.1"/>
    </source>
</evidence>
<protein>
    <recommendedName>
        <fullName evidence="3">DUF4145 domain-containing protein</fullName>
    </recommendedName>
</protein>
<evidence type="ECO:0000313" key="2">
    <source>
        <dbReference type="EMBL" id="HFJ53371.1"/>
    </source>
</evidence>
<dbReference type="AlphaFoldDB" id="A0A7C1NTH5"/>
<dbReference type="EMBL" id="DSTU01000003">
    <property type="protein sequence ID" value="HFJ53371.1"/>
    <property type="molecule type" value="Genomic_DNA"/>
</dbReference>
<sequence>MKKLDPSTLEALAELICGDNKPWYRKGWQLPIFFRNAGLNCTVNEDDDNYSRKQFALKKLQEYNKNPAEIEKVIKRIADPKEYRGDQETVNNIITELNKILFWEGLKVELEAASPQIKEIPPGLVDPEKETFRGFYIPDVSKIIKDQSLENILLNRMNEALKCINNGAYLSAIIMMGSFLEGVLLAVLNENPREANTAQKAPKDSTSHIKKFRDWTLSEMIDVAHERGWIKDDVRKFSHALRDYRNMVHPWHQKEMNENPDKDTCKICWQVVAAAINNLVSSLGD</sequence>
<evidence type="ECO:0008006" key="3">
    <source>
        <dbReference type="Google" id="ProtNLM"/>
    </source>
</evidence>
<name>A0A7C1NTH5_UNCW3</name>
<accession>A0A7C1NTH5</accession>
<proteinExistence type="predicted"/>
<dbReference type="EMBL" id="DSLG01000003">
    <property type="protein sequence ID" value="HEA86940.1"/>
    <property type="molecule type" value="Genomic_DNA"/>
</dbReference>
<reference evidence="1" key="1">
    <citation type="journal article" date="2020" name="mSystems">
        <title>Genome- and Community-Level Interaction Insights into Carbon Utilization and Element Cycling Functions of Hydrothermarchaeota in Hydrothermal Sediment.</title>
        <authorList>
            <person name="Zhou Z."/>
            <person name="Liu Y."/>
            <person name="Xu W."/>
            <person name="Pan J."/>
            <person name="Luo Z.H."/>
            <person name="Li M."/>
        </authorList>
    </citation>
    <scope>NUCLEOTIDE SEQUENCE [LARGE SCALE GENOMIC DNA]</scope>
    <source>
        <strain evidence="1">SpSt-265</strain>
        <strain evidence="2">SpSt-465</strain>
    </source>
</reference>
<gene>
    <name evidence="1" type="ORF">ENP94_02900</name>
    <name evidence="2" type="ORF">ENS16_01605</name>
</gene>
<comment type="caution">
    <text evidence="1">The sequence shown here is derived from an EMBL/GenBank/DDBJ whole genome shotgun (WGS) entry which is preliminary data.</text>
</comment>